<dbReference type="GO" id="GO:0016491">
    <property type="term" value="F:oxidoreductase activity"/>
    <property type="evidence" value="ECO:0007669"/>
    <property type="project" value="InterPro"/>
</dbReference>
<feature type="domain" description="2Fe-2S ferredoxin-type" evidence="6">
    <location>
        <begin position="1"/>
        <end position="77"/>
    </location>
</feature>
<evidence type="ECO:0000256" key="1">
    <source>
        <dbReference type="ARBA" id="ARBA00005404"/>
    </source>
</evidence>
<sequence>MTDTITIDDHQVPFEAGQTIMEAARAAGLYIEHLCYNPAYQPHGSCKLCSVKVDGVIQTACTMPAIAGQKVESDSPEMKSRRKTLVEMIFAEGNHYCAFCIKSGSCDLQALAYHLDMHENSFNHRYPVRVIDASHPDLILDHDRCIFCGLCIRASRDQDHKNVFTMAGRGKATRLAVNSETGKLGDSTIAADDAAAHVCPVGAIMPRRGAYSTPIGERYFDARGIDEIDNASGKL</sequence>
<dbReference type="CDD" id="cd00207">
    <property type="entry name" value="fer2"/>
    <property type="match status" value="1"/>
</dbReference>
<dbReference type="EMBL" id="VTUX01000012">
    <property type="protein sequence ID" value="KAA1187939.1"/>
    <property type="molecule type" value="Genomic_DNA"/>
</dbReference>
<comment type="similarity">
    <text evidence="1">Belongs to the complex I 75 kDa subunit family.</text>
</comment>
<evidence type="ECO:0000256" key="3">
    <source>
        <dbReference type="ARBA" id="ARBA00022723"/>
    </source>
</evidence>
<evidence type="ECO:0000313" key="8">
    <source>
        <dbReference type="EMBL" id="KAA1187939.1"/>
    </source>
</evidence>
<comment type="caution">
    <text evidence="8">The sequence shown here is derived from an EMBL/GenBank/DDBJ whole genome shotgun (WGS) entry which is preliminary data.</text>
</comment>
<gene>
    <name evidence="8" type="ORF">F0M18_19660</name>
</gene>
<organism evidence="8 9">
    <name type="scientific">Pseudohalioglobus sediminis</name>
    <dbReference type="NCBI Taxonomy" id="2606449"/>
    <lineage>
        <taxon>Bacteria</taxon>
        <taxon>Pseudomonadati</taxon>
        <taxon>Pseudomonadota</taxon>
        <taxon>Gammaproteobacteria</taxon>
        <taxon>Cellvibrionales</taxon>
        <taxon>Halieaceae</taxon>
        <taxon>Pseudohalioglobus</taxon>
    </lineage>
</organism>
<dbReference type="GO" id="GO:0046872">
    <property type="term" value="F:metal ion binding"/>
    <property type="evidence" value="ECO:0007669"/>
    <property type="project" value="UniProtKB-KW"/>
</dbReference>
<dbReference type="Pfam" id="PF10588">
    <property type="entry name" value="NADH-G_4Fe-4S_3"/>
    <property type="match status" value="1"/>
</dbReference>
<dbReference type="Proteomes" id="UP000323708">
    <property type="component" value="Unassembled WGS sequence"/>
</dbReference>
<evidence type="ECO:0000256" key="4">
    <source>
        <dbReference type="ARBA" id="ARBA00023004"/>
    </source>
</evidence>
<dbReference type="PROSITE" id="PS51839">
    <property type="entry name" value="4FE4S_HC3"/>
    <property type="match status" value="1"/>
</dbReference>
<keyword evidence="9" id="KW-1185">Reference proteome</keyword>
<dbReference type="Pfam" id="PF13510">
    <property type="entry name" value="Fer2_4"/>
    <property type="match status" value="1"/>
</dbReference>
<dbReference type="InterPro" id="IPR036010">
    <property type="entry name" value="2Fe-2S_ferredoxin-like_sf"/>
</dbReference>
<evidence type="ECO:0000259" key="7">
    <source>
        <dbReference type="PROSITE" id="PS51839"/>
    </source>
</evidence>
<dbReference type="InterPro" id="IPR001041">
    <property type="entry name" value="2Fe-2S_ferredoxin-type"/>
</dbReference>
<dbReference type="AlphaFoldDB" id="A0A5B0WPL5"/>
<keyword evidence="5" id="KW-0411">Iron-sulfur</keyword>
<dbReference type="Gene3D" id="3.30.70.20">
    <property type="match status" value="1"/>
</dbReference>
<evidence type="ECO:0000256" key="5">
    <source>
        <dbReference type="ARBA" id="ARBA00023014"/>
    </source>
</evidence>
<dbReference type="PROSITE" id="PS51085">
    <property type="entry name" value="2FE2S_FER_2"/>
    <property type="match status" value="1"/>
</dbReference>
<dbReference type="RefSeq" id="WP_149613179.1">
    <property type="nucleotide sequence ID" value="NZ_VTUX01000012.1"/>
</dbReference>
<keyword evidence="3" id="KW-0479">Metal-binding</keyword>
<feature type="domain" description="4Fe-4S His(Cys)3-ligated-type" evidence="7">
    <location>
        <begin position="77"/>
        <end position="116"/>
    </location>
</feature>
<keyword evidence="4" id="KW-0408">Iron</keyword>
<reference evidence="8 9" key="1">
    <citation type="submission" date="2019-09" db="EMBL/GenBank/DDBJ databases">
        <authorList>
            <person name="Chen X.-Y."/>
        </authorList>
    </citation>
    <scope>NUCLEOTIDE SEQUENCE [LARGE SCALE GENOMIC DNA]</scope>
    <source>
        <strain evidence="8 9">NY5</strain>
    </source>
</reference>
<dbReference type="Pfam" id="PF13459">
    <property type="entry name" value="Fer4_15"/>
    <property type="match status" value="1"/>
</dbReference>
<dbReference type="SUPFAM" id="SSF54862">
    <property type="entry name" value="4Fe-4S ferredoxins"/>
    <property type="match status" value="1"/>
</dbReference>
<evidence type="ECO:0000259" key="6">
    <source>
        <dbReference type="PROSITE" id="PS51085"/>
    </source>
</evidence>
<dbReference type="PIRSF" id="PIRSF000309">
    <property type="entry name" value="NAD_red_hyd_HoxU"/>
    <property type="match status" value="1"/>
</dbReference>
<keyword evidence="2" id="KW-0004">4Fe-4S</keyword>
<name>A0A5B0WPL5_9GAMM</name>
<dbReference type="Gene3D" id="3.10.20.740">
    <property type="match status" value="1"/>
</dbReference>
<accession>A0A5B0WPL5</accession>
<dbReference type="SUPFAM" id="SSF54292">
    <property type="entry name" value="2Fe-2S ferredoxin-like"/>
    <property type="match status" value="1"/>
</dbReference>
<evidence type="ECO:0000313" key="9">
    <source>
        <dbReference type="Proteomes" id="UP000323708"/>
    </source>
</evidence>
<dbReference type="InterPro" id="IPR019574">
    <property type="entry name" value="NADH_UbQ_OxRdtase_Gsu_4Fe4S-bd"/>
</dbReference>
<proteinExistence type="inferred from homology"/>
<dbReference type="InterPro" id="IPR016214">
    <property type="entry name" value="NAD-red_Hydgase_HoxS_gsu"/>
</dbReference>
<protein>
    <submittedName>
        <fullName evidence="8">2Fe-2S iron-sulfur cluster binding domain-containing protein</fullName>
    </submittedName>
</protein>
<dbReference type="SMART" id="SM00929">
    <property type="entry name" value="NADH-G_4Fe-4S_3"/>
    <property type="match status" value="1"/>
</dbReference>
<dbReference type="GO" id="GO:0051539">
    <property type="term" value="F:4 iron, 4 sulfur cluster binding"/>
    <property type="evidence" value="ECO:0007669"/>
    <property type="project" value="UniProtKB-KW"/>
</dbReference>
<evidence type="ECO:0000256" key="2">
    <source>
        <dbReference type="ARBA" id="ARBA00022485"/>
    </source>
</evidence>